<accession>A0A9D2P0T7</accession>
<dbReference type="InterPro" id="IPR000182">
    <property type="entry name" value="GNAT_dom"/>
</dbReference>
<keyword evidence="2" id="KW-0012">Acyltransferase</keyword>
<evidence type="ECO:0000259" key="1">
    <source>
        <dbReference type="PROSITE" id="PS51186"/>
    </source>
</evidence>
<dbReference type="Gene3D" id="3.40.630.30">
    <property type="match status" value="1"/>
</dbReference>
<reference evidence="2" key="2">
    <citation type="submission" date="2021-04" db="EMBL/GenBank/DDBJ databases">
        <authorList>
            <person name="Gilroy R."/>
        </authorList>
    </citation>
    <scope>NUCLEOTIDE SEQUENCE</scope>
    <source>
        <strain evidence="2">CHK186-1790</strain>
    </source>
</reference>
<dbReference type="EC" id="2.3.1.-" evidence="2"/>
<dbReference type="GO" id="GO:0016747">
    <property type="term" value="F:acyltransferase activity, transferring groups other than amino-acyl groups"/>
    <property type="evidence" value="ECO:0007669"/>
    <property type="project" value="InterPro"/>
</dbReference>
<dbReference type="Pfam" id="PF00583">
    <property type="entry name" value="Acetyltransf_1"/>
    <property type="match status" value="1"/>
</dbReference>
<gene>
    <name evidence="2" type="ORF">H9701_07315</name>
</gene>
<dbReference type="PROSITE" id="PS51186">
    <property type="entry name" value="GNAT"/>
    <property type="match status" value="1"/>
</dbReference>
<comment type="caution">
    <text evidence="2">The sequence shown here is derived from an EMBL/GenBank/DDBJ whole genome shotgun (WGS) entry which is preliminary data.</text>
</comment>
<reference evidence="2" key="1">
    <citation type="journal article" date="2021" name="PeerJ">
        <title>Extensive microbial diversity within the chicken gut microbiome revealed by metagenomics and culture.</title>
        <authorList>
            <person name="Gilroy R."/>
            <person name="Ravi A."/>
            <person name="Getino M."/>
            <person name="Pursley I."/>
            <person name="Horton D.L."/>
            <person name="Alikhan N.F."/>
            <person name="Baker D."/>
            <person name="Gharbi K."/>
            <person name="Hall N."/>
            <person name="Watson M."/>
            <person name="Adriaenssens E.M."/>
            <person name="Foster-Nyarko E."/>
            <person name="Jarju S."/>
            <person name="Secka A."/>
            <person name="Antonio M."/>
            <person name="Oren A."/>
            <person name="Chaudhuri R.R."/>
            <person name="La Ragione R."/>
            <person name="Hildebrand F."/>
            <person name="Pallen M.J."/>
        </authorList>
    </citation>
    <scope>NUCLEOTIDE SEQUENCE</scope>
    <source>
        <strain evidence="2">CHK186-1790</strain>
    </source>
</reference>
<dbReference type="SUPFAM" id="SSF55729">
    <property type="entry name" value="Acyl-CoA N-acyltransferases (Nat)"/>
    <property type="match status" value="1"/>
</dbReference>
<evidence type="ECO:0000313" key="2">
    <source>
        <dbReference type="EMBL" id="HJC41344.1"/>
    </source>
</evidence>
<dbReference type="Proteomes" id="UP000823882">
    <property type="component" value="Unassembled WGS sequence"/>
</dbReference>
<dbReference type="InterPro" id="IPR016181">
    <property type="entry name" value="Acyl_CoA_acyltransferase"/>
</dbReference>
<organism evidence="2 3">
    <name type="scientific">Candidatus Intestinimonas pullistercoris</name>
    <dbReference type="NCBI Taxonomy" id="2838623"/>
    <lineage>
        <taxon>Bacteria</taxon>
        <taxon>Bacillati</taxon>
        <taxon>Bacillota</taxon>
        <taxon>Clostridia</taxon>
        <taxon>Eubacteriales</taxon>
        <taxon>Intestinimonas</taxon>
    </lineage>
</organism>
<dbReference type="AlphaFoldDB" id="A0A9D2P0T7"/>
<feature type="domain" description="N-acetyltransferase" evidence="1">
    <location>
        <begin position="3"/>
        <end position="108"/>
    </location>
</feature>
<sequence>MRYDLVPMDRSHLEGVLAIERACFRQPWSEQVFVDALYNDTVSLIVAQAEDGRVLGYAALSVILDEGSLDKIAVDPACRRQGVGEELLKVFLRFGRANLAFLTLEVRA</sequence>
<proteinExistence type="predicted"/>
<dbReference type="EMBL" id="DWWJ01000129">
    <property type="protein sequence ID" value="HJC41344.1"/>
    <property type="molecule type" value="Genomic_DNA"/>
</dbReference>
<protein>
    <submittedName>
        <fullName evidence="2">GNAT family N-acetyltransferase</fullName>
        <ecNumber evidence="2">2.3.1.-</ecNumber>
    </submittedName>
</protein>
<evidence type="ECO:0000313" key="3">
    <source>
        <dbReference type="Proteomes" id="UP000823882"/>
    </source>
</evidence>
<keyword evidence="2" id="KW-0808">Transferase</keyword>
<feature type="non-terminal residue" evidence="2">
    <location>
        <position position="108"/>
    </location>
</feature>
<dbReference type="CDD" id="cd04301">
    <property type="entry name" value="NAT_SF"/>
    <property type="match status" value="1"/>
</dbReference>
<name>A0A9D2P0T7_9FIRM</name>